<evidence type="ECO:0000313" key="1">
    <source>
        <dbReference type="EMBL" id="ALJ60452.1"/>
    </source>
</evidence>
<name>A0A0P0GQY2_9BACE</name>
<dbReference type="Pfam" id="PF13306">
    <property type="entry name" value="LRR_5"/>
    <property type="match status" value="1"/>
</dbReference>
<evidence type="ECO:0000313" key="2">
    <source>
        <dbReference type="Proteomes" id="UP000061809"/>
    </source>
</evidence>
<dbReference type="AlphaFoldDB" id="A0A0P0GQY2"/>
<dbReference type="InterPro" id="IPR026906">
    <property type="entry name" value="LRR_5"/>
</dbReference>
<reference evidence="1 2" key="1">
    <citation type="journal article" date="2015" name="Science">
        <title>Genetic determinants of in vivo fitness and diet responsiveness in multiple human gut Bacteroides.</title>
        <authorList>
            <person name="Wu M."/>
            <person name="McNulty N.P."/>
            <person name="Rodionov D.A."/>
            <person name="Khoroshkin M.S."/>
            <person name="Griffin N.W."/>
            <person name="Cheng J."/>
            <person name="Latreille P."/>
            <person name="Kerstetter R.A."/>
            <person name="Terrapon N."/>
            <person name="Henrissat B."/>
            <person name="Osterman A.L."/>
            <person name="Gordon J.I."/>
        </authorList>
    </citation>
    <scope>NUCLEOTIDE SEQUENCE [LARGE SCALE GENOMIC DNA]</scope>
    <source>
        <strain evidence="1 2">WH2</strain>
    </source>
</reference>
<gene>
    <name evidence="1" type="ORF">BcellWH2_03216</name>
</gene>
<dbReference type="InterPro" id="IPR032675">
    <property type="entry name" value="LRR_dom_sf"/>
</dbReference>
<dbReference type="KEGG" id="bcel:BcellWH2_03216"/>
<sequence length="969" mass="108882">MKRLTYILLLLLLSVTTRGQTLIGYEYWFDTDFPSKVYTAHMQSDISFDADISTFHQGMHYITFRVKDDKGKWSTPLTQYFYRTSSDNGADNSLTSYEYWLDTDYTKRKNVESTKGVITFDLDTSTLRQGMHYLNLRAKDKLGNWSNLLTQFFYQTSSDNGADNSLISYEYWLDSDYAKRKNVENTKGAITFDLDTSTLRQGMHYLNLRAKDKLGNWSNLLTQFFYQTSSDNGADNSLISYEYWLDSDYAERKTVENTNGVITFDLDASSLRQGVHYLNFRAKDKLGNWSNLLTQYLMKTSAVADNKICNYGYWLNDDLNTLKIVDIAPVNPLEWNGFLLDIPPYIIPESMPQKIQLTSSDKENRKGTFAWTDSLQLNLQFKDIADKWSTVEMDTFVHTSQIELEAHPLSINKGESITKPANRNLAAISIDINKEDSVYWKADQPCFLTLFNAKKELVYTFSSGELLAGKKIETLEKGIYYALLHDATRDETYNKDVITIVCIGQNTSDTIHVEPAGTLPELAGDPEAIVNLTLTGYLNGTDIKFIRSLKNLQRLDISGARIVEGGDKYYQNYLTANDITGDYMFCNLPNLTRLVLSNHTTKIATAALNNCTGLTEIEIPASVTSVEKAVFNGCNQLLLINWNVQAAITAESFDTPAKMGNLLIFAPEGTGCTYEGNVVINGMAEKISLTHGKGFRSPQAFKAKDITYKRNFSMKSGNKINAAGWEAIVLPFDVQSFSNEKQGELAPFNSGKKGVKPFWLAQMTTDGFEHTTAMKANKPYIISLPNSESYEDEFNISGEVQFHAEDAGGVEVKATSYKELARIEGSNRIMIPAYETVFKHDTVYAINPATYENIAPGGAFIRNLRDVQPFEAYLISKEAAINAPKLYSIGGIGGEITGIEELPSDAWNGIEIYVRYGVLYIKSDRERTLSIYDTAGHMVRQVEVQEGTTAVTGLGKGIYLLARKKILVQ</sequence>
<dbReference type="Gene3D" id="3.80.10.10">
    <property type="entry name" value="Ribonuclease Inhibitor"/>
    <property type="match status" value="1"/>
</dbReference>
<dbReference type="PATRIC" id="fig|246787.4.peg.3331"/>
<dbReference type="EMBL" id="CP012801">
    <property type="protein sequence ID" value="ALJ60452.1"/>
    <property type="molecule type" value="Genomic_DNA"/>
</dbReference>
<proteinExistence type="predicted"/>
<dbReference type="RefSeq" id="WP_081679786.1">
    <property type="nucleotide sequence ID" value="NZ_CP012801.1"/>
</dbReference>
<protein>
    <recommendedName>
        <fullName evidence="3">Leucine-rich repeat protein</fullName>
    </recommendedName>
</protein>
<accession>A0A0P0GQY2</accession>
<dbReference type="SUPFAM" id="SSF52058">
    <property type="entry name" value="L domain-like"/>
    <property type="match status" value="1"/>
</dbReference>
<dbReference type="Proteomes" id="UP000061809">
    <property type="component" value="Chromosome"/>
</dbReference>
<evidence type="ECO:0008006" key="3">
    <source>
        <dbReference type="Google" id="ProtNLM"/>
    </source>
</evidence>
<organism evidence="1 2">
    <name type="scientific">Bacteroides cellulosilyticus</name>
    <dbReference type="NCBI Taxonomy" id="246787"/>
    <lineage>
        <taxon>Bacteria</taxon>
        <taxon>Pseudomonadati</taxon>
        <taxon>Bacteroidota</taxon>
        <taxon>Bacteroidia</taxon>
        <taxon>Bacteroidales</taxon>
        <taxon>Bacteroidaceae</taxon>
        <taxon>Bacteroides</taxon>
    </lineage>
</organism>